<proteinExistence type="predicted"/>
<evidence type="ECO:0000313" key="1">
    <source>
        <dbReference type="EMBL" id="EID50298.1"/>
    </source>
</evidence>
<protein>
    <submittedName>
        <fullName evidence="1">Uncharacterized protein</fullName>
    </submittedName>
</protein>
<dbReference type="Proteomes" id="UP000004863">
    <property type="component" value="Unassembled WGS sequence"/>
</dbReference>
<sequence length="37" mass="4124">MTSQTKNPKVVTETSFLILNFLSLINAKTIISLSKLE</sequence>
<accession>I0UQZ5</accession>
<dbReference type="AlphaFoldDB" id="I0UQZ5"/>
<reference evidence="1" key="1">
    <citation type="submission" date="2012-03" db="EMBL/GenBank/DDBJ databases">
        <authorList>
            <person name="Durkin A.S."/>
            <person name="McCorrison J."/>
            <person name="Torralba M."/>
            <person name="Gillis M."/>
            <person name="Methe B."/>
            <person name="Sutton G."/>
            <person name="Nelson K.E."/>
        </authorList>
    </citation>
    <scope>NUCLEOTIDE SEQUENCE [LARGE SCALE GENOMIC DNA]</scope>
    <source>
        <strain evidence="1">F0474</strain>
    </source>
</reference>
<keyword evidence="2" id="KW-1185">Reference proteome</keyword>
<gene>
    <name evidence="1" type="ORF">HMPREF1324_1089</name>
</gene>
<name>I0UQZ5_9MICC</name>
<organism evidence="1 2">
    <name type="scientific">Rothia aeria F0474</name>
    <dbReference type="NCBI Taxonomy" id="1125724"/>
    <lineage>
        <taxon>Bacteria</taxon>
        <taxon>Bacillati</taxon>
        <taxon>Actinomycetota</taxon>
        <taxon>Actinomycetes</taxon>
        <taxon>Micrococcales</taxon>
        <taxon>Micrococcaceae</taxon>
        <taxon>Rothia</taxon>
    </lineage>
</organism>
<dbReference type="EMBL" id="AJJQ01000043">
    <property type="protein sequence ID" value="EID50298.1"/>
    <property type="molecule type" value="Genomic_DNA"/>
</dbReference>
<evidence type="ECO:0000313" key="2">
    <source>
        <dbReference type="Proteomes" id="UP000004863"/>
    </source>
</evidence>
<comment type="caution">
    <text evidence="1">The sequence shown here is derived from an EMBL/GenBank/DDBJ whole genome shotgun (WGS) entry which is preliminary data.</text>
</comment>